<evidence type="ECO:0000313" key="8">
    <source>
        <dbReference type="EMBL" id="RSH91494.1"/>
    </source>
</evidence>
<feature type="compositionally biased region" description="Low complexity" evidence="5">
    <location>
        <begin position="393"/>
        <end position="404"/>
    </location>
</feature>
<feature type="region of interest" description="Disordered" evidence="5">
    <location>
        <begin position="277"/>
        <end position="318"/>
    </location>
</feature>
<feature type="compositionally biased region" description="Pro residues" evidence="5">
    <location>
        <begin position="377"/>
        <end position="386"/>
    </location>
</feature>
<feature type="compositionally biased region" description="Basic and acidic residues" evidence="5">
    <location>
        <begin position="476"/>
        <end position="489"/>
    </location>
</feature>
<dbReference type="GO" id="GO:0051754">
    <property type="term" value="P:meiotic sister chromatid cohesion, centromeric"/>
    <property type="evidence" value="ECO:0007669"/>
    <property type="project" value="TreeGrafter"/>
</dbReference>
<dbReference type="GO" id="GO:0004672">
    <property type="term" value="F:protein kinase activity"/>
    <property type="evidence" value="ECO:0007669"/>
    <property type="project" value="InterPro"/>
</dbReference>
<dbReference type="SUPFAM" id="SSF56112">
    <property type="entry name" value="Protein kinase-like (PK-like)"/>
    <property type="match status" value="1"/>
</dbReference>
<proteinExistence type="predicted"/>
<dbReference type="PROSITE" id="PS00108">
    <property type="entry name" value="PROTEIN_KINASE_ST"/>
    <property type="match status" value="1"/>
</dbReference>
<feature type="region of interest" description="Disordered" evidence="5">
    <location>
        <begin position="210"/>
        <end position="238"/>
    </location>
</feature>
<evidence type="ECO:0000256" key="1">
    <source>
        <dbReference type="ARBA" id="ARBA00004629"/>
    </source>
</evidence>
<keyword evidence="4" id="KW-0137">Centromere</keyword>
<dbReference type="PROSITE" id="PS51489">
    <property type="entry name" value="BUB1_N"/>
    <property type="match status" value="1"/>
</dbReference>
<dbReference type="OrthoDB" id="248495at2759"/>
<dbReference type="Gene3D" id="1.25.40.430">
    <property type="match status" value="2"/>
</dbReference>
<feature type="region of interest" description="Disordered" evidence="5">
    <location>
        <begin position="816"/>
        <end position="864"/>
    </location>
</feature>
<dbReference type="GO" id="GO:0005524">
    <property type="term" value="F:ATP binding"/>
    <property type="evidence" value="ECO:0007669"/>
    <property type="project" value="InterPro"/>
</dbReference>
<dbReference type="SMART" id="SM00777">
    <property type="entry name" value="Mad3_BUB1_I"/>
    <property type="match status" value="1"/>
</dbReference>
<evidence type="ECO:0000256" key="3">
    <source>
        <dbReference type="ARBA" id="ARBA00022838"/>
    </source>
</evidence>
<sequence length="1359" mass="149431">MESLFSPQAPHASQPFTGTMAPPHTHSDDSQLNVDTATAPTTDFALIESQKENIRPLPTGRSAATLSTLFEKDAESERVIHEGHERWKEQIAEAERRERDGEDMVDGVQDVLDVYNRYILFDARYLKLWVMYARHVERREEVWAFLESRDVGTRHAVFYEEWAGAVEALGRRKKADDIYRLGVARKASPLERLKSRHQAFLARIMAVSGQVPEDDPSPPSTASNAMRTPGRSVLGQVGSTTGVAGATQLAPSMRLSKAANGSKMEIFADGTIKAEDDAPGEWADFGTRDGRRKENTVEAGPWKGETLPQSAARSRVAPRTPKIEVFKEMTDGDNIAVRATDEVFRFRQPPTEAELLKADPLRNYDTSSLSTAIPSLPTLPAPPAARKPPKPQKVPASSSAASSSSSAGFFQSRWECPSDGARIVNPASKKTEQRMFDWKAVMKDGDEWSFEEVRARARGLYHKEWKDVKEWELDWHHPGSSTPKKEPPKKMPSPTVNTKLANEEVAMMFDQTIHGGKIRGSDSDSEDGSGSSEEEEPVEVAAPTPLPTRQQGPVAMLAPVGGMVPPTPTPASGHLAQNRAAIPMFQDENACAPPPSASKPVKFNVFGETPAKTPMAMGIRTPLALSASKRRAFGVLEEESPAPAPAQVDPTQSVKSRSALGSVNIFATPALAEKMPQRRALAHAILEEAEEAEEELQGGQQGEREVGPAADDDDERILQQVIEDAQHISVNDVDEEDDEEELPARRPRRFQIHEMTPITERTCEFTTHTTAQFNTMRSSALVNSSGRRTSARSEFDAGDEAFVTSDPAQIVENLSAVVEEEERPSSRPDSTTPTPDQSMFPPLDEASPQDYDRSGSIDPPFKISDGFTIHEATSHSMMLVDRTATMTMHTARDVSPEPEPALEPEHEHEAEADTGAFVTASAEQLSGHDQQVLSNPCNPADERVVDALLAIVEPPLGALPGFKDHRGTASGRLDSLQKHARNRVRRASGTSRTSVGGEDHMTIDLAGAKYEIWDKIGEGGYGAVFLAVDVAKRAEQDAKDDDDDDEDEDEEDDCFVAIKVEKPSAVWETVVLDRIHRRVDPSVASSIIRPRSVYAFADESVLVLDFSSQGTLLDLVNKATQLSIAPSTQSGVSGVDELVAMFFTIELLKLVEGLHSTGFIHGDLKIDNCLVRLDAIPSSEGGTSAWSAQYDRNGLNGWSRKGVKLIDFGGAIDTSLFPAGEKQMFVADWKTDERDCVEMREGRTWSYQTDYWGLASVAYCLLFRKYIQTEQVEEGGAKRYRIATPLKRYWQTQLWSSLFDTLLNSTTVRPDASLPISLELAAVRAQFQVWLEDNCQKGGKNLRGMLKKVETAAMVGRRV</sequence>
<feature type="compositionally biased region" description="Low complexity" evidence="5">
    <location>
        <begin position="827"/>
        <end position="836"/>
    </location>
</feature>
<dbReference type="Proteomes" id="UP000279259">
    <property type="component" value="Unassembled WGS sequence"/>
</dbReference>
<dbReference type="InterPro" id="IPR000719">
    <property type="entry name" value="Prot_kinase_dom"/>
</dbReference>
<dbReference type="Gene3D" id="1.10.510.10">
    <property type="entry name" value="Transferase(Phosphotransferase) domain 1"/>
    <property type="match status" value="1"/>
</dbReference>
<dbReference type="PANTHER" id="PTHR14030:SF4">
    <property type="entry name" value="BUB1 KINASE, ISOFORM A-RELATED"/>
    <property type="match status" value="1"/>
</dbReference>
<comment type="subcellular location">
    <subcellularLocation>
        <location evidence="1">Chromosome</location>
        <location evidence="1">Centromere</location>
        <location evidence="1">Kinetochore</location>
    </subcellularLocation>
</comment>
<reference evidence="8 9" key="1">
    <citation type="submission" date="2018-11" db="EMBL/GenBank/DDBJ databases">
        <title>Genome sequence of Saitozyma podzolica DSM 27192.</title>
        <authorList>
            <person name="Aliyu H."/>
            <person name="Gorte O."/>
            <person name="Ochsenreither K."/>
        </authorList>
    </citation>
    <scope>NUCLEOTIDE SEQUENCE [LARGE SCALE GENOMIC DNA]</scope>
    <source>
        <strain evidence="8 9">DSM 27192</strain>
    </source>
</reference>
<dbReference type="InterPro" id="IPR015661">
    <property type="entry name" value="Bub1/Mad3"/>
</dbReference>
<dbReference type="EMBL" id="RSCD01000008">
    <property type="protein sequence ID" value="RSH91494.1"/>
    <property type="molecule type" value="Genomic_DNA"/>
</dbReference>
<dbReference type="SMART" id="SM00220">
    <property type="entry name" value="S_TKc"/>
    <property type="match status" value="1"/>
</dbReference>
<dbReference type="Pfam" id="PF00069">
    <property type="entry name" value="Pkinase"/>
    <property type="match status" value="1"/>
</dbReference>
<keyword evidence="2" id="KW-0158">Chromosome</keyword>
<feature type="compositionally biased region" description="Basic and acidic residues" evidence="5">
    <location>
        <begin position="286"/>
        <end position="296"/>
    </location>
</feature>
<organism evidence="8 9">
    <name type="scientific">Saitozyma podzolica</name>
    <dbReference type="NCBI Taxonomy" id="1890683"/>
    <lineage>
        <taxon>Eukaryota</taxon>
        <taxon>Fungi</taxon>
        <taxon>Dikarya</taxon>
        <taxon>Basidiomycota</taxon>
        <taxon>Agaricomycotina</taxon>
        <taxon>Tremellomycetes</taxon>
        <taxon>Tremellales</taxon>
        <taxon>Trimorphomycetaceae</taxon>
        <taxon>Saitozyma</taxon>
    </lineage>
</organism>
<evidence type="ECO:0000259" key="7">
    <source>
        <dbReference type="PROSITE" id="PS51489"/>
    </source>
</evidence>
<dbReference type="CDD" id="cd13981">
    <property type="entry name" value="STKc_Bub1_BubR1"/>
    <property type="match status" value="1"/>
</dbReference>
<keyword evidence="3" id="KW-0995">Kinetochore</keyword>
<feature type="region of interest" description="Disordered" evidence="5">
    <location>
        <begin position="892"/>
        <end position="911"/>
    </location>
</feature>
<feature type="domain" description="BUB1 N-terminal" evidence="7">
    <location>
        <begin position="65"/>
        <end position="222"/>
    </location>
</feature>
<accession>A0A427YK66</accession>
<feature type="region of interest" description="Disordered" evidence="5">
    <location>
        <begin position="1"/>
        <end position="40"/>
    </location>
</feature>
<dbReference type="PROSITE" id="PS50011">
    <property type="entry name" value="PROTEIN_KINASE_DOM"/>
    <property type="match status" value="1"/>
</dbReference>
<dbReference type="InterPro" id="IPR011009">
    <property type="entry name" value="Kinase-like_dom_sf"/>
</dbReference>
<evidence type="ECO:0000256" key="5">
    <source>
        <dbReference type="SAM" id="MobiDB-lite"/>
    </source>
</evidence>
<dbReference type="GO" id="GO:0000776">
    <property type="term" value="C:kinetochore"/>
    <property type="evidence" value="ECO:0007669"/>
    <property type="project" value="UniProtKB-KW"/>
</dbReference>
<feature type="region of interest" description="Disordered" evidence="5">
    <location>
        <begin position="513"/>
        <end position="550"/>
    </location>
</feature>
<gene>
    <name evidence="8" type="ORF">EHS25_009793</name>
</gene>
<evidence type="ECO:0000256" key="4">
    <source>
        <dbReference type="ARBA" id="ARBA00023328"/>
    </source>
</evidence>
<dbReference type="GO" id="GO:0007094">
    <property type="term" value="P:mitotic spindle assembly checkpoint signaling"/>
    <property type="evidence" value="ECO:0007669"/>
    <property type="project" value="InterPro"/>
</dbReference>
<evidence type="ECO:0000259" key="6">
    <source>
        <dbReference type="PROSITE" id="PS50011"/>
    </source>
</evidence>
<dbReference type="Pfam" id="PF08311">
    <property type="entry name" value="Mad3_BUB1_I"/>
    <property type="match status" value="1"/>
</dbReference>
<dbReference type="GO" id="GO:0032991">
    <property type="term" value="C:protein-containing complex"/>
    <property type="evidence" value="ECO:0007669"/>
    <property type="project" value="UniProtKB-ARBA"/>
</dbReference>
<dbReference type="InterPro" id="IPR008271">
    <property type="entry name" value="Ser/Thr_kinase_AS"/>
</dbReference>
<feature type="compositionally biased region" description="Acidic residues" evidence="5">
    <location>
        <begin position="523"/>
        <end position="538"/>
    </location>
</feature>
<feature type="region of interest" description="Disordered" evidence="5">
    <location>
        <begin position="368"/>
        <end position="404"/>
    </location>
</feature>
<dbReference type="STRING" id="1890683.A0A427YK66"/>
<evidence type="ECO:0000256" key="2">
    <source>
        <dbReference type="ARBA" id="ARBA00022454"/>
    </source>
</evidence>
<feature type="region of interest" description="Disordered" evidence="5">
    <location>
        <begin position="476"/>
        <end position="495"/>
    </location>
</feature>
<name>A0A427YK66_9TREE</name>
<protein>
    <submittedName>
        <fullName evidence="8">Uncharacterized protein</fullName>
    </submittedName>
</protein>
<feature type="domain" description="Protein kinase" evidence="6">
    <location>
        <begin position="1010"/>
        <end position="1331"/>
    </location>
</feature>
<feature type="region of interest" description="Disordered" evidence="5">
    <location>
        <begin position="692"/>
        <end position="711"/>
    </location>
</feature>
<comment type="caution">
    <text evidence="8">The sequence shown here is derived from an EMBL/GenBank/DDBJ whole genome shotgun (WGS) entry which is preliminary data.</text>
</comment>
<dbReference type="PANTHER" id="PTHR14030">
    <property type="entry name" value="MITOTIC CHECKPOINT SERINE/THREONINE-PROTEIN KINASE BUB1"/>
    <property type="match status" value="1"/>
</dbReference>
<dbReference type="InterPro" id="IPR013212">
    <property type="entry name" value="Mad3/Bub1_I"/>
</dbReference>
<keyword evidence="9" id="KW-1185">Reference proteome</keyword>
<feature type="compositionally biased region" description="Polar residues" evidence="5">
    <location>
        <begin position="30"/>
        <end position="40"/>
    </location>
</feature>
<dbReference type="GO" id="GO:0005634">
    <property type="term" value="C:nucleus"/>
    <property type="evidence" value="ECO:0007669"/>
    <property type="project" value="TreeGrafter"/>
</dbReference>
<evidence type="ECO:0000313" key="9">
    <source>
        <dbReference type="Proteomes" id="UP000279259"/>
    </source>
</evidence>